<sequence>MKMNPKYITTGLVVLVAVLAVALMAKNHSINPRTRDGQVRAEVIQITPRVSGPIINLPLVDNQFVEAGDVLFEIDPRTFEADLAQARAQYDEAKDNYVALEKKVLSAEANVKSAEASVVQAEAGIKQVDAQIEKVKAEYARQQEMLPQKATSQKSVERAKANRDVSIEERKGSVASLTQAHAGLAQAEAALAEAKANLGEPGDANASLRAAQAAVRTAELNLEFTKVRAPVAGYITNLNLRDGSQAVANQPVLALVDVNSYWIVGFFKENTIENIRSGNEAKVTLMSYPDKPIKGTVDSLGWGIAQQDGSTGFELLPTISPTFEWIRLAQRVPVRIHLDKLPDGVELRVGTTASILVHTGSGEKQ</sequence>
<dbReference type="Gene3D" id="2.40.30.170">
    <property type="match status" value="1"/>
</dbReference>
<dbReference type="PANTHER" id="PTHR30367:SF1">
    <property type="entry name" value="MULTIDRUG RESISTANCE PROTEIN MDTN"/>
    <property type="match status" value="1"/>
</dbReference>
<dbReference type="EMBL" id="CAAHFH010000004">
    <property type="protein sequence ID" value="VGO23431.1"/>
    <property type="molecule type" value="Genomic_DNA"/>
</dbReference>
<keyword evidence="6" id="KW-1185">Reference proteome</keyword>
<dbReference type="InterPro" id="IPR030190">
    <property type="entry name" value="MacA_alpha-hairpin_sf"/>
</dbReference>
<gene>
    <name evidence="5" type="primary">mdtN_2</name>
    <name evidence="5" type="ORF">SCARR_05538</name>
</gene>
<dbReference type="GO" id="GO:0019898">
    <property type="term" value="C:extrinsic component of membrane"/>
    <property type="evidence" value="ECO:0007669"/>
    <property type="project" value="InterPro"/>
</dbReference>
<evidence type="ECO:0000259" key="4">
    <source>
        <dbReference type="Pfam" id="PF25963"/>
    </source>
</evidence>
<dbReference type="Pfam" id="PF25917">
    <property type="entry name" value="BSH_RND"/>
    <property type="match status" value="1"/>
</dbReference>
<name>A0A6C2UVK4_9BACT</name>
<dbReference type="Pfam" id="PF25963">
    <property type="entry name" value="Beta-barrel_AAEA"/>
    <property type="match status" value="1"/>
</dbReference>
<accession>A0A6C2UVK4</accession>
<dbReference type="Gene3D" id="6.10.140.1990">
    <property type="match status" value="1"/>
</dbReference>
<evidence type="ECO:0000256" key="2">
    <source>
        <dbReference type="SAM" id="MobiDB-lite"/>
    </source>
</evidence>
<dbReference type="GO" id="GO:1990195">
    <property type="term" value="C:macrolide transmembrane transporter complex"/>
    <property type="evidence" value="ECO:0007669"/>
    <property type="project" value="InterPro"/>
</dbReference>
<evidence type="ECO:0000259" key="3">
    <source>
        <dbReference type="Pfam" id="PF25917"/>
    </source>
</evidence>
<dbReference type="InterPro" id="IPR050393">
    <property type="entry name" value="MFP_Efflux_Pump"/>
</dbReference>
<evidence type="ECO:0000313" key="5">
    <source>
        <dbReference type="EMBL" id="VGO23431.1"/>
    </source>
</evidence>
<protein>
    <submittedName>
        <fullName evidence="5">Multidrug resistance protein MdtN</fullName>
    </submittedName>
</protein>
<dbReference type="Gene3D" id="1.10.287.470">
    <property type="entry name" value="Helix hairpin bin"/>
    <property type="match status" value="1"/>
</dbReference>
<dbReference type="Gene3D" id="2.40.50.100">
    <property type="match status" value="1"/>
</dbReference>
<feature type="compositionally biased region" description="Basic and acidic residues" evidence="2">
    <location>
        <begin position="155"/>
        <end position="165"/>
    </location>
</feature>
<feature type="coiled-coil region" evidence="1">
    <location>
        <begin position="83"/>
        <end position="145"/>
    </location>
</feature>
<keyword evidence="1" id="KW-0175">Coiled coil</keyword>
<dbReference type="InterPro" id="IPR058634">
    <property type="entry name" value="AaeA-lik-b-barrel"/>
</dbReference>
<evidence type="ECO:0000313" key="6">
    <source>
        <dbReference type="Proteomes" id="UP000346198"/>
    </source>
</evidence>
<dbReference type="SUPFAM" id="SSF111369">
    <property type="entry name" value="HlyD-like secretion proteins"/>
    <property type="match status" value="2"/>
</dbReference>
<dbReference type="RefSeq" id="WP_136065811.1">
    <property type="nucleotide sequence ID" value="NZ_CAAHFH010000004.1"/>
</dbReference>
<dbReference type="AlphaFoldDB" id="A0A6C2UVK4"/>
<evidence type="ECO:0000256" key="1">
    <source>
        <dbReference type="SAM" id="Coils"/>
    </source>
</evidence>
<feature type="domain" description="Multidrug resistance protein MdtA-like barrel-sandwich hybrid" evidence="3">
    <location>
        <begin position="43"/>
        <end position="256"/>
    </location>
</feature>
<dbReference type="PANTHER" id="PTHR30367">
    <property type="entry name" value="P-HYDROXYBENZOIC ACID EFFLUX PUMP SUBUNIT AAEA-RELATED"/>
    <property type="match status" value="1"/>
</dbReference>
<dbReference type="Proteomes" id="UP000346198">
    <property type="component" value="Unassembled WGS sequence"/>
</dbReference>
<feature type="domain" description="p-hydroxybenzoic acid efflux pump subunit AaeA-like beta-barrel" evidence="4">
    <location>
        <begin position="260"/>
        <end position="358"/>
    </location>
</feature>
<feature type="region of interest" description="Disordered" evidence="2">
    <location>
        <begin position="146"/>
        <end position="165"/>
    </location>
</feature>
<proteinExistence type="predicted"/>
<organism evidence="5 6">
    <name type="scientific">Pontiella sulfatireligans</name>
    <dbReference type="NCBI Taxonomy" id="2750658"/>
    <lineage>
        <taxon>Bacteria</taxon>
        <taxon>Pseudomonadati</taxon>
        <taxon>Kiritimatiellota</taxon>
        <taxon>Kiritimatiellia</taxon>
        <taxon>Kiritimatiellales</taxon>
        <taxon>Pontiellaceae</taxon>
        <taxon>Pontiella</taxon>
    </lineage>
</organism>
<dbReference type="InterPro" id="IPR058625">
    <property type="entry name" value="MdtA-like_BSH"/>
</dbReference>
<dbReference type="GO" id="GO:1990961">
    <property type="term" value="P:xenobiotic detoxification by transmembrane export across the plasma membrane"/>
    <property type="evidence" value="ECO:0007669"/>
    <property type="project" value="InterPro"/>
</dbReference>
<reference evidence="5 6" key="1">
    <citation type="submission" date="2019-04" db="EMBL/GenBank/DDBJ databases">
        <authorList>
            <person name="Van Vliet M D."/>
        </authorList>
    </citation>
    <scope>NUCLEOTIDE SEQUENCE [LARGE SCALE GENOMIC DNA]</scope>
    <source>
        <strain evidence="5 6">F21</strain>
    </source>
</reference>